<dbReference type="Proteomes" id="UP000231990">
    <property type="component" value="Unassembled WGS sequence"/>
</dbReference>
<accession>A0A2M9ZRF1</accession>
<dbReference type="EMBL" id="NPDY01000001">
    <property type="protein sequence ID" value="PJZ71136.1"/>
    <property type="molecule type" value="Genomic_DNA"/>
</dbReference>
<evidence type="ECO:0008006" key="6">
    <source>
        <dbReference type="Google" id="ProtNLM"/>
    </source>
</evidence>
<dbReference type="PANTHER" id="PTHR35580">
    <property type="entry name" value="CELL SURFACE GLYCOPROTEIN (S-LAYER PROTEIN)-LIKE PROTEIN"/>
    <property type="match status" value="1"/>
</dbReference>
<name>A0A2M9ZRF1_9LEPT</name>
<dbReference type="OrthoDB" id="327358at2"/>
<reference evidence="4 5" key="1">
    <citation type="submission" date="2017-07" db="EMBL/GenBank/DDBJ databases">
        <title>Leptospira spp. isolated from tropical soils.</title>
        <authorList>
            <person name="Thibeaux R."/>
            <person name="Iraola G."/>
            <person name="Ferres I."/>
            <person name="Bierque E."/>
            <person name="Girault D."/>
            <person name="Soupe-Gilbert M.-E."/>
            <person name="Picardeau M."/>
            <person name="Goarant C."/>
        </authorList>
    </citation>
    <scope>NUCLEOTIDE SEQUENCE [LARGE SCALE GENOMIC DNA]</scope>
    <source>
        <strain evidence="3 5">FH1-B-B1</strain>
        <strain evidence="2 4">FH1-B-C1</strain>
    </source>
</reference>
<comment type="caution">
    <text evidence="3">The sequence shown here is derived from an EMBL/GenBank/DDBJ whole genome shotgun (WGS) entry which is preliminary data.</text>
</comment>
<evidence type="ECO:0000256" key="1">
    <source>
        <dbReference type="SAM" id="SignalP"/>
    </source>
</evidence>
<keyword evidence="1" id="KW-0732">Signal</keyword>
<gene>
    <name evidence="2" type="ORF">CH360_01045</name>
    <name evidence="3" type="ORF">CH373_01045</name>
</gene>
<keyword evidence="4" id="KW-1185">Reference proteome</keyword>
<proteinExistence type="predicted"/>
<evidence type="ECO:0000313" key="4">
    <source>
        <dbReference type="Proteomes" id="UP000231962"/>
    </source>
</evidence>
<dbReference type="Proteomes" id="UP000231962">
    <property type="component" value="Unassembled WGS sequence"/>
</dbReference>
<feature type="signal peptide" evidence="1">
    <location>
        <begin position="1"/>
        <end position="21"/>
    </location>
</feature>
<organism evidence="3 5">
    <name type="scientific">Leptospira perolatii</name>
    <dbReference type="NCBI Taxonomy" id="2023191"/>
    <lineage>
        <taxon>Bacteria</taxon>
        <taxon>Pseudomonadati</taxon>
        <taxon>Spirochaetota</taxon>
        <taxon>Spirochaetia</taxon>
        <taxon>Leptospirales</taxon>
        <taxon>Leptospiraceae</taxon>
        <taxon>Leptospira</taxon>
    </lineage>
</organism>
<dbReference type="EMBL" id="NPDZ01000001">
    <property type="protein sequence ID" value="PJZ74668.1"/>
    <property type="molecule type" value="Genomic_DNA"/>
</dbReference>
<dbReference type="PANTHER" id="PTHR35580:SF1">
    <property type="entry name" value="PHYTASE-LIKE DOMAIN-CONTAINING PROTEIN"/>
    <property type="match status" value="1"/>
</dbReference>
<dbReference type="RefSeq" id="WP_100712078.1">
    <property type="nucleotide sequence ID" value="NZ_NPDY01000001.1"/>
</dbReference>
<evidence type="ECO:0000313" key="3">
    <source>
        <dbReference type="EMBL" id="PJZ74668.1"/>
    </source>
</evidence>
<dbReference type="AlphaFoldDB" id="A0A2M9ZRF1"/>
<sequence length="484" mass="52133">MKLKFSIFLLFFSQLIISCVAKSYNPSDKSSKANYELEFLRCLNNEPGSFCYCPMDDYVTFVGGIGTQYGSAAVQLDDKSILVAGATNSNFGSPIVGYTGGDDIFLAKIGIDGSILWNTMLGNSLEDENTSNVVKLSNGLIIIASNSLNQIGQNVLRAHPSSGTYYDSFIALYDSVSGQNILTNYLPNADNNGVSQFIRTNDGAGVFITGNANQNFSQGNLVLSHSANLLIPEPYLMRVDSAGNILWQTFFSSGVSNINTRKIYEDLLGNIYLTGDANTQFGSPVNPHSGTNDSFIIKFSASGVLQWLTFFGVNAPTQVETTYDILELNGSLFISGGFLGNFAPNPVRSYSGNANGDVGLLKLNLLTGQLEAHTFIGFVSQSSITTLQITKEGNIRGIGQSDTAFGTPATPFNGGTDGLIFDWKSDLSYFAHGYFGTSQSESVMNTAELCNRGRMIIGSGLQDFENVKVHHSTSLSDAFLKAIH</sequence>
<dbReference type="InterPro" id="IPR052918">
    <property type="entry name" value="Motility_Chemotaxis_Reg"/>
</dbReference>
<dbReference type="PROSITE" id="PS51257">
    <property type="entry name" value="PROKAR_LIPOPROTEIN"/>
    <property type="match status" value="1"/>
</dbReference>
<evidence type="ECO:0000313" key="2">
    <source>
        <dbReference type="EMBL" id="PJZ71136.1"/>
    </source>
</evidence>
<evidence type="ECO:0000313" key="5">
    <source>
        <dbReference type="Proteomes" id="UP000231990"/>
    </source>
</evidence>
<protein>
    <recommendedName>
        <fullName evidence="6">Beta-propeller repeat protein</fullName>
    </recommendedName>
</protein>
<feature type="chain" id="PRO_5014722039" description="Beta-propeller repeat protein" evidence="1">
    <location>
        <begin position="22"/>
        <end position="484"/>
    </location>
</feature>